<dbReference type="RefSeq" id="WP_179196491.1">
    <property type="nucleotide sequence ID" value="NZ_NBTY01000182.1"/>
</dbReference>
<dbReference type="Pfam" id="PF21070">
    <property type="entry name" value="IcmF_helical"/>
    <property type="match status" value="1"/>
</dbReference>
<feature type="compositionally biased region" description="Low complexity" evidence="1">
    <location>
        <begin position="1227"/>
        <end position="1244"/>
    </location>
</feature>
<organism evidence="6 7">
    <name type="scientific">Caballeronia sordidicola</name>
    <name type="common">Burkholderia sordidicola</name>
    <dbReference type="NCBI Taxonomy" id="196367"/>
    <lineage>
        <taxon>Bacteria</taxon>
        <taxon>Pseudomonadati</taxon>
        <taxon>Pseudomonadota</taxon>
        <taxon>Betaproteobacteria</taxon>
        <taxon>Burkholderiales</taxon>
        <taxon>Burkholderiaceae</taxon>
        <taxon>Caballeronia</taxon>
    </lineage>
</organism>
<evidence type="ECO:0000256" key="2">
    <source>
        <dbReference type="SAM" id="Phobius"/>
    </source>
</evidence>
<dbReference type="Proteomes" id="UP000194546">
    <property type="component" value="Unassembled WGS sequence"/>
</dbReference>
<evidence type="ECO:0000256" key="1">
    <source>
        <dbReference type="SAM" id="MobiDB-lite"/>
    </source>
</evidence>
<reference evidence="6 7" key="1">
    <citation type="submission" date="2017-03" db="EMBL/GenBank/DDBJ databases">
        <title>Genome analysis of strain PAMC 26510.</title>
        <authorList>
            <person name="Oh H.-M."/>
            <person name="Yang J.-A."/>
        </authorList>
    </citation>
    <scope>NUCLEOTIDE SEQUENCE [LARGE SCALE GENOMIC DNA]</scope>
    <source>
        <strain evidence="6 7">PAMC 26510</strain>
    </source>
</reference>
<dbReference type="InterPro" id="IPR048677">
    <property type="entry name" value="TssM1_hel"/>
</dbReference>
<evidence type="ECO:0000259" key="3">
    <source>
        <dbReference type="Pfam" id="PF06744"/>
    </source>
</evidence>
<gene>
    <name evidence="6" type="ORF">PAMC26510_29870</name>
</gene>
<dbReference type="InterPro" id="IPR053156">
    <property type="entry name" value="T6SS_TssM-like"/>
</dbReference>
<dbReference type="EMBL" id="NBTY01000182">
    <property type="protein sequence ID" value="OTP67946.1"/>
    <property type="molecule type" value="Genomic_DNA"/>
</dbReference>
<comment type="caution">
    <text evidence="6">The sequence shown here is derived from an EMBL/GenBank/DDBJ whole genome shotgun (WGS) entry which is preliminary data.</text>
</comment>
<feature type="domain" description="Type VI secretion system IcmF C-terminal" evidence="3">
    <location>
        <begin position="1015"/>
        <end position="1110"/>
    </location>
</feature>
<sequence length="1244" mass="135029">MKIEPKLKSSIELVHRDPVDSAVSDVEKIGIWGIALILAVLASAALCFVWLAGDWIRISRLDEKQAASIWIFATFSVLVLFSVFVSRTGAFHVAGAVFKKRTGVGSSASSTTGGDANLNELRAQLRTEAGWRWRHSRPWLLLAGDNLAIDRLMPEFAATRWLITDNAVLLLTKVGSDGQPDEDWLRQLYRLHNRRPVDAIVLTLDGAIDLSLPQRSINAHSVKLARIVNALRWSPPVYALDIGLTDPLHNGSAALVGCEFAPDANKRAIESTLLTLCRRIGDMSIGQLIENHGDKYSAELSKRLDERSAPLAGLIASLANRKARHQSVSGAFFVPFPVPTAAGAVTDPNRLTSADLPLWAHLATLSRKARGKRVGRHPVTVFSTIALVVIGAWTAGMLVSGMFNGRSLLDARETIQALKTASDSATRLNALLALQQQIGVYEQRTAHQPPLWTRFGLNHDKAILAALWPSYSTVSKSVLITPIQENLEATLVDLSQMPTDSLDDHANSAALEGHKALQTYLMLAEPGRVDSSFITPQLMRYWSTSANVSVGAKLDISERLLAFYAQHLKAHDAWRIQPRAELVNASRQTLLSVIGVRNSEDTVYRSVLAGVGNKYPDQTLASLTAGTDTRGLIRTSATVPGVYTRQAYDGYVAAAIAEAAKSRDVTRDWVLANNDASAHSADPAQASSTSAVEAALTTQYFNDYAEHWQSFMNALQWQAAANIPAAIEQMKLLADARQSPVIALMKSLDYQGNAGVHRASLSDTLVAKAQNIFGKKDDPQAAETAKDTGPLSASFGPVLRLVGQSNDTTPGKTNASAAASDVSLQRYIERVTALRLKLQQISNGTDADIQTRQLAQALFQGKGSELADTQAYAQLVSASLGAQWSGMGDALFVRPVAQATQIVLQPAQASLNDLWHQTIVATWNKSFAGRYPFNNTDNDASIPELARFLRPQGGLISSFLSTQLAGVLELQGDQWVEVNTRGGALQFDPSFIRAVNTLQRIAGHLMAQGEPQYRFDLKPVPSPGVTDTLLTIDAQKLHYYNQRETWQGLMWPSNDPQASGTRLQWQTESAGTNKNFEFGGRWALVRMLERAKVEPIDNATFQLTWQAAPDATRVIQSRTAPAAPASLVNTKASPHTLGHGTDDWNSAQDVSTPLDTPALDSLVTQQPLTAPPANVAYPLSYLMRTDVSKGPLELLALKGFVLPNRMFIDKPRAGTTDRSPNPPPLPKAALDAAKHAATPLPDQT</sequence>
<feature type="region of interest" description="Disordered" evidence="1">
    <location>
        <begin position="1211"/>
        <end position="1244"/>
    </location>
</feature>
<name>A0A242M9G7_CABSO</name>
<evidence type="ECO:0000313" key="7">
    <source>
        <dbReference type="Proteomes" id="UP000194546"/>
    </source>
</evidence>
<protein>
    <submittedName>
        <fullName evidence="6">Membrane protein</fullName>
    </submittedName>
</protein>
<feature type="domain" description="Type VI secretion system component TssM1 helical" evidence="5">
    <location>
        <begin position="906"/>
        <end position="1010"/>
    </location>
</feature>
<accession>A0A242M9G7</accession>
<keyword evidence="2" id="KW-0812">Transmembrane</keyword>
<dbReference type="InterPro" id="IPR009612">
    <property type="entry name" value="IcmF-rel"/>
</dbReference>
<keyword evidence="2" id="KW-1133">Transmembrane helix</keyword>
<dbReference type="PANTHER" id="PTHR36153">
    <property type="entry name" value="INNER MEMBRANE PROTEIN-RELATED"/>
    <property type="match status" value="1"/>
</dbReference>
<dbReference type="AlphaFoldDB" id="A0A242M9G7"/>
<feature type="transmembrane region" description="Helical" evidence="2">
    <location>
        <begin position="379"/>
        <end position="403"/>
    </location>
</feature>
<feature type="transmembrane region" description="Helical" evidence="2">
    <location>
        <begin position="65"/>
        <end position="85"/>
    </location>
</feature>
<dbReference type="PANTHER" id="PTHR36153:SF1">
    <property type="entry name" value="TYPE VI SECRETION SYSTEM COMPONENT TSSM1"/>
    <property type="match status" value="1"/>
</dbReference>
<feature type="domain" description="IcmF-related" evidence="4">
    <location>
        <begin position="428"/>
        <end position="751"/>
    </location>
</feature>
<feature type="transmembrane region" description="Helical" evidence="2">
    <location>
        <begin position="31"/>
        <end position="53"/>
    </location>
</feature>
<evidence type="ECO:0000259" key="5">
    <source>
        <dbReference type="Pfam" id="PF21070"/>
    </source>
</evidence>
<keyword evidence="2" id="KW-0472">Membrane</keyword>
<evidence type="ECO:0000313" key="6">
    <source>
        <dbReference type="EMBL" id="OTP67946.1"/>
    </source>
</evidence>
<dbReference type="InterPro" id="IPR010623">
    <property type="entry name" value="IcmF_C"/>
</dbReference>
<evidence type="ECO:0000259" key="4">
    <source>
        <dbReference type="Pfam" id="PF06761"/>
    </source>
</evidence>
<proteinExistence type="predicted"/>
<dbReference type="Pfam" id="PF06761">
    <property type="entry name" value="IcmF-related"/>
    <property type="match status" value="1"/>
</dbReference>
<dbReference type="Pfam" id="PF06744">
    <property type="entry name" value="IcmF_C"/>
    <property type="match status" value="1"/>
</dbReference>